<dbReference type="EMBL" id="CATQJA010002665">
    <property type="protein sequence ID" value="CAJ0583735.1"/>
    <property type="molecule type" value="Genomic_DNA"/>
</dbReference>
<feature type="non-terminal residue" evidence="2">
    <location>
        <position position="1"/>
    </location>
</feature>
<evidence type="ECO:0000313" key="3">
    <source>
        <dbReference type="Proteomes" id="UP001177023"/>
    </source>
</evidence>
<dbReference type="AlphaFoldDB" id="A0AA36DC97"/>
<gene>
    <name evidence="2" type="ORF">MSPICULIGERA_LOCUS21804</name>
</gene>
<name>A0AA36DC97_9BILA</name>
<evidence type="ECO:0000256" key="1">
    <source>
        <dbReference type="SAM" id="MobiDB-lite"/>
    </source>
</evidence>
<evidence type="ECO:0000313" key="2">
    <source>
        <dbReference type="EMBL" id="CAJ0583735.1"/>
    </source>
</evidence>
<dbReference type="Proteomes" id="UP001177023">
    <property type="component" value="Unassembled WGS sequence"/>
</dbReference>
<organism evidence="2 3">
    <name type="scientific">Mesorhabditis spiculigera</name>
    <dbReference type="NCBI Taxonomy" id="96644"/>
    <lineage>
        <taxon>Eukaryota</taxon>
        <taxon>Metazoa</taxon>
        <taxon>Ecdysozoa</taxon>
        <taxon>Nematoda</taxon>
        <taxon>Chromadorea</taxon>
        <taxon>Rhabditida</taxon>
        <taxon>Rhabditina</taxon>
        <taxon>Rhabditomorpha</taxon>
        <taxon>Rhabditoidea</taxon>
        <taxon>Rhabditidae</taxon>
        <taxon>Mesorhabditinae</taxon>
        <taxon>Mesorhabditis</taxon>
    </lineage>
</organism>
<proteinExistence type="predicted"/>
<comment type="caution">
    <text evidence="2">The sequence shown here is derived from an EMBL/GenBank/DDBJ whole genome shotgun (WGS) entry which is preliminary data.</text>
</comment>
<sequence length="244" mass="27045">MLPVQKRMPSWDVAEEFMQQNPEGFHMSPKLMEKMKIYDQKVACMEMFQAAGTLGESDMMQFDMVSALKLELVMAMEAANRPSLAGLRLMDVFYLSSMRLPLDLQGAVANIISVASGSQNSLGSDGELPDLRQDPPEDPAAPVSPFGRAYPAFPRTMQHLIPLQESWRLAKQTFEHECKILNRKRHYGLDDETFVKLFFACAGCNAKGTACDPCHGCPVTSMLRCPKCVHGAGLFGVPPVLLFP</sequence>
<feature type="region of interest" description="Disordered" evidence="1">
    <location>
        <begin position="119"/>
        <end position="144"/>
    </location>
</feature>
<accession>A0AA36DC97</accession>
<protein>
    <submittedName>
        <fullName evidence="2">Uncharacterized protein</fullName>
    </submittedName>
</protein>
<reference evidence="2" key="1">
    <citation type="submission" date="2023-06" db="EMBL/GenBank/DDBJ databases">
        <authorList>
            <person name="Delattre M."/>
        </authorList>
    </citation>
    <scope>NUCLEOTIDE SEQUENCE</scope>
    <source>
        <strain evidence="2">AF72</strain>
    </source>
</reference>
<keyword evidence="3" id="KW-1185">Reference proteome</keyword>